<feature type="compositionally biased region" description="Basic and acidic residues" evidence="3">
    <location>
        <begin position="3033"/>
        <end position="3055"/>
    </location>
</feature>
<feature type="compositionally biased region" description="Basic residues" evidence="3">
    <location>
        <begin position="404"/>
        <end position="419"/>
    </location>
</feature>
<feature type="compositionally biased region" description="Low complexity" evidence="3">
    <location>
        <begin position="164"/>
        <end position="176"/>
    </location>
</feature>
<feature type="compositionally biased region" description="Basic and acidic residues" evidence="3">
    <location>
        <begin position="1647"/>
        <end position="1676"/>
    </location>
</feature>
<feature type="region of interest" description="Disordered" evidence="3">
    <location>
        <begin position="3656"/>
        <end position="3730"/>
    </location>
</feature>
<feature type="region of interest" description="Disordered" evidence="3">
    <location>
        <begin position="2229"/>
        <end position="2432"/>
    </location>
</feature>
<feature type="compositionally biased region" description="Low complexity" evidence="3">
    <location>
        <begin position="961"/>
        <end position="972"/>
    </location>
</feature>
<feature type="compositionally biased region" description="Basic and acidic residues" evidence="3">
    <location>
        <begin position="216"/>
        <end position="229"/>
    </location>
</feature>
<evidence type="ECO:0000259" key="4">
    <source>
        <dbReference type="Pfam" id="PF12047"/>
    </source>
</evidence>
<evidence type="ECO:0000256" key="1">
    <source>
        <dbReference type="ARBA" id="ARBA00004123"/>
    </source>
</evidence>
<feature type="compositionally biased region" description="Pro residues" evidence="3">
    <location>
        <begin position="124"/>
        <end position="135"/>
    </location>
</feature>
<feature type="region of interest" description="Disordered" evidence="3">
    <location>
        <begin position="1633"/>
        <end position="1728"/>
    </location>
</feature>
<sequence length="3946" mass="417817">MEEDGGAPSSPCGVPATGGVEKAVAYQSEDMLGGEANIGCNTAHGVPDVQISPPSAGISPSPPSSGTPPLLGQAAGLDVVEANRSGDEADAAFSATRRPDSPASFMEGEDPDTPRSPTQQTTSPQPPLSPQPSLSPPLVSEVVDALYPESPRPGSGALTRGMCLSAGGPVSSGPPLSSTPPSPASSRSSSSPGGARVSSPVSAAPLVPTFPVPFAPERRAEPGRCRIREGQASSSRVDRYGDSVPAEKAGRGSPSFLERNAFDRETNSGPTGIGGHSPFFSPLQGAGVSSSAGGSGGSNRPQHPLVHASTPSWVKYGEEHYPEEAVPIEYQWVEDDGTCCCYVTDFLLYNKKGERLLQVETLDQDELADVALYGKLVHVALVHPPEALEARKHPTACQVYPHLQQRKRHQNSSRGRKHLQTPEDEPASQQVSPRAGSALPRDGDKEDRQARDGDNAWRADGDSAVRSQPREDGEKKEEKLLVEGEKETASGAATPSLGSRKVLRKRGGMLHHPYITPKIPRPFRTFPVRVDLTEWMIDYGKSASQTPYVWLVSSLNRYYRLEKPAGRYAPVLQSLKYKFEVASRVIKQLSVNHLYPYQELVDHLTADSRLKALAKKGAGKDGEGPSGCASAGGDIGESGDTGLRASEASGLGGEPGRDEASEEKAGDDAEEEDEKDEADCSLGKGAGSQPASAGKSRLGEGEEGLTYTERLKDDLSRPSSIAGDDDEDRAGVDLASGLAASSPSNRVAGDAHASAASSILGTDFGNLVLPPGLGSPSSSLPLDPSSLFTSSKFISALAIKKNKNCHLLSLSDPDGTGVRVLPDGSRSPESPWGAALAVEGCTEESLIEVFPFLEAQVAAFEAATGTTGLLSSPFMNTLRARVFRWVGKLDDDNRVEEVPPLQQTTTPEIVGGRTDEGGLLSHQSEDVLLSLNEFASSCAAERPPLSGSTAFARGGPGDRGQPGPAFDSPAFGDGAGFFGPLMGPRGGRRRGARGSRGARGEGGRGRGRGRGGRDAAFARFLGDDRDDFFAGDEDARVRMEFEKSDRLKREGDAVDGEDDEPLTNKTGDGCLEDTLGLSDDDDGRKRIKREEGGTSQGGPWGGKGDDAQRKAEEEDEEDELSTLPEWGIEGDPVDVKDELDLEAEDPVYARVPLPGTSFTPYDFPELLEVQDFCRVFIEMLQLPSYPVDTLEAALLVAASSTVSQDFSTRAAWPAQAKGTSGLGAVKNGRKKRNPAIPQNPLPFIAASTCLAPSPEPFQFLFPLAAKREDAASGLRQPGAIRTGAALRDAAAVALANAAKAEESRSAAGHPGQLALAEKAEEGEQNVRPEAKREEGSADLGDSAATERDFAKGPEDDSQREGERRDDTQEGGESDLPAVSQGDGAAAAAAKCLSRPPDEGPASWSAGSVEPAALLPSSGTHAPRSRSPFCGPPLLSGSARLHASSFPVFVSDALFLRLLQLAFLHISDALARHNKTASSGDAVNPDARSPLPSLLTGAGAASAGIVTPGGGPGVSGVPGTVGGAETPVAATWLGSARADEAWDLGDPSTGDKSKDSGSALFGEEGGSRATRAQGEEEGVGSSRSSVASLWVHPGGPGFMNSEGKAGGGRASKAAVGVAMKQFWRHAALGSRLRRLVPRPADEEEEERDEKRKGVEEQDGERESGEKARKAGRRKEAGAEGEAPEAETDDATTEEEGQGRETGRDGRARRPRQTTPGAAGSDETNNEAEVEPKVLHMLSSAPLDLRMIDFLTWPLVLQRMLFDCLYSPRRVAVKKPRRRSTRSEDEAREPEKPLGEAALREDNSLECTMKEGEDEDESLTTTKEEEKDGEEAGPPESKESQKACEGKADSGPSAEETGQSEVGEESRGKNEAAVSSLSSSGAFQGCTPSPVNSQASKAEGERGKQDASQKDGREHDGERASAGGPEEGACESGRGDREEKEDAGDEGDGQMSAECRPVTEETKGDGEDSPDPGRGTREEDSGETATASKATDEQEAEMEEQGDEKENGVLLDEDAEQNVEDRRDDDVESFQEEGKKTSRSRETKRKRTADDDQYEEERGEKDASQKGESDETSLPADGNELKASSSRKKTRRTSNDVELGDEEGDTVSKGRSGEEDDEEEAEEEEVERLEWHLDDQKAAQCGILPSRAEAMAIAFHEMRSHSTTDVTRRLQLLQWLIACIANGWMGKFFLDAKVEALFRARANTLRLRMASMGTGPIGSSLAAGACRGQAGAGSASGAKAEGADGDSGLASSEAPVPPPSTNTEDSAAVDGSERPEDSSLPVSASDTGETCVPCQSPLSGDAAGPAASGTEGASSPSEPAALSGAGRGRRAGDGEEKRSGRGNGADGDSTLGPGGKKKRGGASAGCGVGVKGTEEEDCVSMSEGASKAASNSAEGFEAEDEIGRAGAEGVCGASGPGGENALNPGGRGVGRGKKPMGRVSNWEMELLAQKFPIRGEILGEDRFLNRYFLVPTARGVPRVFVEAFSQSRIDPVDAINGFLDHVTAAAVETEERRKDEKEEEGASALGLPPGTPTSLPVRSGAADSGALSSGSPPAGLEEASNPAACGQGGPLAGDRVAEVGRRSSRRIAQMKEEQRQQELQDSLSSFSPATNGCRSDDRKRKRASLSEGKRCGFGGSLLRPSAALKDGSVNGEKAKFLRPEETRKHWNDFVRRAVGFESISTYLHYLDETLKACSLFVVPPGKPLQQLQHALSPFLVRERALKEKLRRVDQQFQQLAAATPLPTPVPTFVPPSPFAAAIWHGCRLLLQIEEALLLPLFSSSWGFASMFQKQQHILRLLDQTRDKASPSLSASRGRGESRRGGGAGSEDEGEKEKEEKPERSSKEEEDAATQKERELLRQLQSRVWPQDMLHKCLSALAAHANVMDGARQGGEKREDGTNKMKPDAKAEERTKTMKEEKPSRLPTADDATDGDPAGRACQIQDPEAEEREREERREEEKEAQWMERRICLGVFVQLLLYVEDRIHMQSNVHTAAWHLQQHEQWRRELTALGGASLLAQLALPLPSVDVSSTALAGDSENREDIGRERGDKNDRERRSDEDSTLASPTGCRRRILSEDDATAGEGDGEETGEGKADKGSFGPQSAKGEDAEEDREKPSLDWQSRDGDEDGDRERERHQSEREMESEKAGDASGGRVSPSSTSSKNAPTLPPSPLVSTAVDPECAAPVSVPETHSVLSPNSPLRRVRDLIETIGWDCDRVFNFLRELRIRELDEMKRARDLEGRTPHKGLLDRELFEGVTLQGAATFEGEEDPVLSWTEVRNRHDVLAIWGCYLNLWKAHGVDKQKAVDARTAVDRNTFLSLLAHDEQKAQLPEVGSRLFYFRKGHEQMMKSMQQEYVETTGGKSWLDSTSLPLSIPFELGRVEELIVESISYHPGIISPLPRAPSPASLSSLLSGLPGSEAEASSLLPEKLYSFSIVDDPYALGLLVGDAFRQKARHGPSQPGGAKREASGPTGAGTTPASTPGVPSFAGASAPSTADLLLSSRPSSADGNAEGDCLAVPGNTLAASTPGPASSVVRSPGVEHNSAAGERGEMDGSATPSDPFLSEKTLPAGVVGKSEFELLCAADPLAVAAQEAARGKHLLLQYLAGKNRDEGDGGETETKVPVETAPYYRMVCRVLRRSHETTADNITDRVKSIVAAAAAANEEKPHTRTSSRLLSYQNRSLSSRSGSRSGASGERRGGASGGRKGQGGSGDDSLQGSEGAFFQSPHVSGPQGEREVVLCVPMRADDVEFVVRREKVFHALNLNWNPGMRFRMVFHTTVPAPVEAAPACGKEKDGAGASGAAGRDGGAGAGGGAGSAGSPNSTGSSAGGSNAGGGGAGLGEKGNAGSGERPSFVSTTTRYTGTIRRVDLLHPDFWENVVVEWEDRSRTGVGACTAGSSSRGTGAGIDRGATERGSGQKHSDADAGLENVSLWELEPLKRLKRPGGNAGD</sequence>
<feature type="compositionally biased region" description="Basic and acidic residues" evidence="3">
    <location>
        <begin position="441"/>
        <end position="488"/>
    </location>
</feature>
<feature type="compositionally biased region" description="Gly residues" evidence="3">
    <location>
        <begin position="3794"/>
        <end position="3813"/>
    </location>
</feature>
<feature type="compositionally biased region" description="Basic and acidic residues" evidence="3">
    <location>
        <begin position="2328"/>
        <end position="2337"/>
    </location>
</feature>
<feature type="region of interest" description="Disordered" evidence="3">
    <location>
        <begin position="34"/>
        <end position="306"/>
    </location>
</feature>
<evidence type="ECO:0000313" key="5">
    <source>
        <dbReference type="EMBL" id="KFG42126.1"/>
    </source>
</evidence>
<feature type="region of interest" description="Disordered" evidence="3">
    <location>
        <begin position="3028"/>
        <end position="3173"/>
    </location>
</feature>
<feature type="domain" description="RFTS" evidence="4">
    <location>
        <begin position="533"/>
        <end position="604"/>
    </location>
</feature>
<feature type="compositionally biased region" description="Low complexity" evidence="3">
    <location>
        <begin position="184"/>
        <end position="202"/>
    </location>
</feature>
<feature type="compositionally biased region" description="Basic and acidic residues" evidence="3">
    <location>
        <begin position="2587"/>
        <end position="2596"/>
    </location>
</feature>
<feature type="compositionally biased region" description="Low complexity" evidence="3">
    <location>
        <begin position="3465"/>
        <end position="3482"/>
    </location>
</feature>
<feature type="region of interest" description="Disordered" evidence="3">
    <location>
        <begin position="2885"/>
        <end position="2957"/>
    </location>
</feature>
<feature type="compositionally biased region" description="Acidic residues" evidence="3">
    <location>
        <begin position="2112"/>
        <end position="2125"/>
    </location>
</feature>
<feature type="compositionally biased region" description="Basic and acidic residues" evidence="3">
    <location>
        <begin position="1082"/>
        <end position="1092"/>
    </location>
</feature>
<feature type="compositionally biased region" description="Basic and acidic residues" evidence="3">
    <location>
        <begin position="1344"/>
        <end position="1367"/>
    </location>
</feature>
<feature type="compositionally biased region" description="Basic and acidic residues" evidence="3">
    <location>
        <begin position="1319"/>
        <end position="1335"/>
    </location>
</feature>
<feature type="region of interest" description="Disordered" evidence="3">
    <location>
        <begin position="940"/>
        <end position="1013"/>
    </location>
</feature>
<feature type="compositionally biased region" description="Low complexity" evidence="3">
    <location>
        <begin position="3148"/>
        <end position="3158"/>
    </location>
</feature>
<gene>
    <name evidence="5" type="ORF">TGP89_228120</name>
</gene>
<feature type="compositionally biased region" description="Low complexity" evidence="3">
    <location>
        <begin position="2229"/>
        <end position="2238"/>
    </location>
</feature>
<dbReference type="EMBL" id="AEYI02001048">
    <property type="protein sequence ID" value="KFG42126.1"/>
    <property type="molecule type" value="Genomic_DNA"/>
</dbReference>
<feature type="compositionally biased region" description="Basic and acidic residues" evidence="3">
    <location>
        <begin position="1955"/>
        <end position="1964"/>
    </location>
</feature>
<evidence type="ECO:0000313" key="6">
    <source>
        <dbReference type="Proteomes" id="UP000028828"/>
    </source>
</evidence>
<feature type="region of interest" description="Disordered" evidence="3">
    <location>
        <begin position="1044"/>
        <end position="1132"/>
    </location>
</feature>
<dbReference type="VEuPathDB" id="ToxoDB:TGP89_228120"/>
<feature type="compositionally biased region" description="Basic and acidic residues" evidence="3">
    <location>
        <begin position="1695"/>
        <end position="1706"/>
    </location>
</feature>
<evidence type="ECO:0000256" key="2">
    <source>
        <dbReference type="ARBA" id="ARBA00023242"/>
    </source>
</evidence>
<feature type="compositionally biased region" description="Acidic residues" evidence="3">
    <location>
        <begin position="3072"/>
        <end position="3085"/>
    </location>
</feature>
<organism evidence="5 6">
    <name type="scientific">Toxoplasma gondii p89</name>
    <dbReference type="NCBI Taxonomy" id="943119"/>
    <lineage>
        <taxon>Eukaryota</taxon>
        <taxon>Sar</taxon>
        <taxon>Alveolata</taxon>
        <taxon>Apicomplexa</taxon>
        <taxon>Conoidasida</taxon>
        <taxon>Coccidia</taxon>
        <taxon>Eucoccidiorida</taxon>
        <taxon>Eimeriorina</taxon>
        <taxon>Sarcocystidae</taxon>
        <taxon>Toxoplasma</taxon>
    </lineage>
</organism>
<feature type="compositionally biased region" description="Basic and acidic residues" evidence="3">
    <location>
        <begin position="2944"/>
        <end position="2957"/>
    </location>
</feature>
<dbReference type="PANTHER" id="PTHR34491:SF156">
    <property type="entry name" value="KINESIN MOTOR DOMAIN-CONTAINING PROTEIN"/>
    <property type="match status" value="1"/>
</dbReference>
<dbReference type="Pfam" id="PF12047">
    <property type="entry name" value="DNMT1-RFD"/>
    <property type="match status" value="1"/>
</dbReference>
<feature type="compositionally biased region" description="Basic and acidic residues" evidence="3">
    <location>
        <begin position="3108"/>
        <end position="3144"/>
    </location>
</feature>
<feature type="compositionally biased region" description="Basic and acidic residues" evidence="3">
    <location>
        <begin position="1834"/>
        <end position="1846"/>
    </location>
</feature>
<feature type="compositionally biased region" description="Polar residues" evidence="3">
    <location>
        <begin position="2597"/>
        <end position="2611"/>
    </location>
</feature>
<feature type="compositionally biased region" description="Basic and acidic residues" evidence="3">
    <location>
        <begin position="2030"/>
        <end position="2039"/>
    </location>
</feature>
<feature type="compositionally biased region" description="Low complexity" evidence="3">
    <location>
        <begin position="2920"/>
        <end position="2934"/>
    </location>
</feature>
<feature type="compositionally biased region" description="Acidic residues" evidence="3">
    <location>
        <begin position="1991"/>
        <end position="2001"/>
    </location>
</feature>
<feature type="compositionally biased region" description="Basic and acidic residues" evidence="3">
    <location>
        <begin position="2828"/>
        <end position="2850"/>
    </location>
</feature>
<feature type="compositionally biased region" description="Basic and acidic residues" evidence="3">
    <location>
        <begin position="1779"/>
        <end position="1809"/>
    </location>
</feature>
<feature type="region of interest" description="Disordered" evidence="3">
    <location>
        <begin position="3785"/>
        <end position="3854"/>
    </location>
</feature>
<feature type="compositionally biased region" description="Basic and acidic residues" evidence="3">
    <location>
        <begin position="655"/>
        <end position="667"/>
    </location>
</feature>
<feature type="compositionally biased region" description="Gly residues" evidence="3">
    <location>
        <begin position="3696"/>
        <end position="3708"/>
    </location>
</feature>
<proteinExistence type="predicted"/>
<feature type="region of interest" description="Disordered" evidence="3">
    <location>
        <begin position="3886"/>
        <end position="3924"/>
    </location>
</feature>
<feature type="region of interest" description="Disordered" evidence="3">
    <location>
        <begin position="1319"/>
        <end position="1406"/>
    </location>
</feature>
<dbReference type="InterPro" id="IPR022702">
    <property type="entry name" value="Cytosine_MeTrfase1_RFD"/>
</dbReference>
<name>A0A086KCK8_TOXGO</name>
<dbReference type="OrthoDB" id="348511at2759"/>
<feature type="compositionally biased region" description="Gly residues" evidence="3">
    <location>
        <begin position="3823"/>
        <end position="3843"/>
    </location>
</feature>
<feature type="region of interest" description="Disordered" evidence="3">
    <location>
        <begin position="616"/>
        <end position="729"/>
    </location>
</feature>
<feature type="compositionally biased region" description="Low complexity" evidence="3">
    <location>
        <begin position="3888"/>
        <end position="3898"/>
    </location>
</feature>
<accession>A0A086KCK8</accession>
<feature type="region of interest" description="Disordered" evidence="3">
    <location>
        <begin position="2800"/>
        <end position="2850"/>
    </location>
</feature>
<feature type="compositionally biased region" description="Low complexity" evidence="3">
    <location>
        <begin position="1578"/>
        <end position="1587"/>
    </location>
</feature>
<feature type="compositionally biased region" description="Basic and acidic residues" evidence="3">
    <location>
        <begin position="1896"/>
        <end position="1917"/>
    </location>
</feature>
<dbReference type="Proteomes" id="UP000028828">
    <property type="component" value="Unassembled WGS sequence"/>
</dbReference>
<feature type="compositionally biased region" description="Acidic residues" evidence="3">
    <location>
        <begin position="668"/>
        <end position="679"/>
    </location>
</feature>
<feature type="region of interest" description="Disordered" evidence="3">
    <location>
        <begin position="1540"/>
        <end position="1608"/>
    </location>
</feature>
<protein>
    <submittedName>
        <fullName evidence="5">Chloroquine resistance marker</fullName>
    </submittedName>
</protein>
<feature type="region of interest" description="Disordered" evidence="3">
    <location>
        <begin position="402"/>
        <end position="501"/>
    </location>
</feature>
<comment type="caution">
    <text evidence="5">The sequence shown here is derived from an EMBL/GenBank/DDBJ whole genome shotgun (WGS) entry which is preliminary data.</text>
</comment>
<feature type="region of interest" description="Disordered" evidence="3">
    <location>
        <begin position="3449"/>
        <end position="3559"/>
    </location>
</feature>
<feature type="compositionally biased region" description="Basic and acidic residues" evidence="3">
    <location>
        <begin position="2887"/>
        <end position="2917"/>
    </location>
</feature>
<feature type="compositionally biased region" description="Acidic residues" evidence="3">
    <location>
        <begin position="1680"/>
        <end position="1694"/>
    </location>
</feature>
<feature type="compositionally biased region" description="Low complexity" evidence="3">
    <location>
        <begin position="3668"/>
        <end position="3690"/>
    </location>
</feature>
<comment type="subcellular location">
    <subcellularLocation>
        <location evidence="1">Nucleus</location>
    </subcellularLocation>
</comment>
<feature type="compositionally biased region" description="Polar residues" evidence="3">
    <location>
        <begin position="1871"/>
        <end position="1894"/>
    </location>
</feature>
<feature type="compositionally biased region" description="Basic and acidic residues" evidence="3">
    <location>
        <begin position="2054"/>
        <end position="2067"/>
    </location>
</feature>
<feature type="compositionally biased region" description="Basic and acidic residues" evidence="3">
    <location>
        <begin position="1103"/>
        <end position="1112"/>
    </location>
</feature>
<feature type="region of interest" description="Disordered" evidence="3">
    <location>
        <begin position="2587"/>
        <end position="2624"/>
    </location>
</feature>
<reference evidence="5 6" key="1">
    <citation type="submission" date="2014-03" db="EMBL/GenBank/DDBJ databases">
        <authorList>
            <person name="Sibley D."/>
            <person name="Venepally P."/>
            <person name="Karamycheva S."/>
            <person name="Hadjithomas M."/>
            <person name="Khan A."/>
            <person name="Brunk B."/>
            <person name="Roos D."/>
            <person name="Caler E."/>
            <person name="Lorenzi H."/>
        </authorList>
    </citation>
    <scope>NUCLEOTIDE SEQUENCE [LARGE SCALE GENOMIC DNA]</scope>
    <source>
        <strain evidence="6">p89</strain>
    </source>
</reference>
<dbReference type="GO" id="GO:0005634">
    <property type="term" value="C:nucleus"/>
    <property type="evidence" value="ECO:0007669"/>
    <property type="project" value="UniProtKB-SubCell"/>
</dbReference>
<keyword evidence="2" id="KW-0539">Nucleus</keyword>
<feature type="region of interest" description="Disordered" evidence="3">
    <location>
        <begin position="1770"/>
        <end position="2130"/>
    </location>
</feature>
<evidence type="ECO:0000256" key="3">
    <source>
        <dbReference type="SAM" id="MobiDB-lite"/>
    </source>
</evidence>
<feature type="region of interest" description="Disordered" evidence="3">
    <location>
        <begin position="2507"/>
        <end position="2572"/>
    </location>
</feature>
<feature type="compositionally biased region" description="Low complexity" evidence="3">
    <location>
        <begin position="2523"/>
        <end position="2554"/>
    </location>
</feature>
<dbReference type="PANTHER" id="PTHR34491">
    <property type="entry name" value="A-TYPE INCLUSION PROTEIN, PUTATIVE-RELATED"/>
    <property type="match status" value="1"/>
</dbReference>